<dbReference type="EMBL" id="JBBNAE010000011">
    <property type="protein sequence ID" value="KAK9085129.1"/>
    <property type="molecule type" value="Genomic_DNA"/>
</dbReference>
<keyword evidence="2" id="KW-0472">Membrane</keyword>
<organism evidence="4 5">
    <name type="scientific">Stephania japonica</name>
    <dbReference type="NCBI Taxonomy" id="461633"/>
    <lineage>
        <taxon>Eukaryota</taxon>
        <taxon>Viridiplantae</taxon>
        <taxon>Streptophyta</taxon>
        <taxon>Embryophyta</taxon>
        <taxon>Tracheophyta</taxon>
        <taxon>Spermatophyta</taxon>
        <taxon>Magnoliopsida</taxon>
        <taxon>Ranunculales</taxon>
        <taxon>Menispermaceae</taxon>
        <taxon>Menispermoideae</taxon>
        <taxon>Cissampelideae</taxon>
        <taxon>Stephania</taxon>
    </lineage>
</organism>
<keyword evidence="2" id="KW-0812">Transmembrane</keyword>
<dbReference type="AlphaFoldDB" id="A0AAP0E1Y1"/>
<protein>
    <recommendedName>
        <fullName evidence="3">DUF4408 domain-containing protein</fullName>
    </recommendedName>
</protein>
<feature type="region of interest" description="Disordered" evidence="1">
    <location>
        <begin position="231"/>
        <end position="269"/>
    </location>
</feature>
<evidence type="ECO:0000313" key="4">
    <source>
        <dbReference type="EMBL" id="KAK9085129.1"/>
    </source>
</evidence>
<dbReference type="Pfam" id="PF05553">
    <property type="entry name" value="DUF761"/>
    <property type="match status" value="1"/>
</dbReference>
<feature type="compositionally biased region" description="Low complexity" evidence="1">
    <location>
        <begin position="250"/>
        <end position="263"/>
    </location>
</feature>
<dbReference type="PANTHER" id="PTHR33098">
    <property type="entry name" value="COTTON FIBER (DUF761)"/>
    <property type="match status" value="1"/>
</dbReference>
<comment type="caution">
    <text evidence="4">The sequence shown here is derived from an EMBL/GenBank/DDBJ whole genome shotgun (WGS) entry which is preliminary data.</text>
</comment>
<feature type="transmembrane region" description="Helical" evidence="2">
    <location>
        <begin position="12"/>
        <end position="38"/>
    </location>
</feature>
<feature type="domain" description="DUF4408" evidence="3">
    <location>
        <begin position="52"/>
        <end position="84"/>
    </location>
</feature>
<evidence type="ECO:0000313" key="5">
    <source>
        <dbReference type="Proteomes" id="UP001417504"/>
    </source>
</evidence>
<keyword evidence="5" id="KW-1185">Reference proteome</keyword>
<sequence>MANFSLTTPPKHLYFFYLKLLLVSALFLSTALLLKFLIPPISQSHLLSSSIPLLYNSLRSWLTPPFLYVVINGIIIIIAASSRFQLTTHSDHHHDHEGLEEPPKTSATDTHDVAEEVEVKKSDEDYRDVAVVKESTPPKAVLSRMDSTEIILLEKPPVSARFSHRRSGKSLRVAKPKRQDTLESTWRKITEGRSVPLARHLKKSDTWETHTHTHNNIISAPLMESSVVVDGEDDPAPKKMKKVETFNETSQSSLRRSSKGSIGKIKKDPSLGQEELNKRVEAFIKKFNEEMRLQREESLNQYMEMINTGIQ</sequence>
<feature type="region of interest" description="Disordered" evidence="1">
    <location>
        <begin position="89"/>
        <end position="110"/>
    </location>
</feature>
<accession>A0AAP0E1Y1</accession>
<reference evidence="4 5" key="1">
    <citation type="submission" date="2024-01" db="EMBL/GenBank/DDBJ databases">
        <title>Genome assemblies of Stephania.</title>
        <authorList>
            <person name="Yang L."/>
        </authorList>
    </citation>
    <scope>NUCLEOTIDE SEQUENCE [LARGE SCALE GENOMIC DNA]</scope>
    <source>
        <strain evidence="4">QJT</strain>
        <tissue evidence="4">Leaf</tissue>
    </source>
</reference>
<gene>
    <name evidence="4" type="ORF">Sjap_025540</name>
</gene>
<dbReference type="Proteomes" id="UP001417504">
    <property type="component" value="Unassembled WGS sequence"/>
</dbReference>
<keyword evidence="2" id="KW-1133">Transmembrane helix</keyword>
<evidence type="ECO:0000256" key="2">
    <source>
        <dbReference type="SAM" id="Phobius"/>
    </source>
</evidence>
<evidence type="ECO:0000259" key="3">
    <source>
        <dbReference type="Pfam" id="PF14364"/>
    </source>
</evidence>
<evidence type="ECO:0000256" key="1">
    <source>
        <dbReference type="SAM" id="MobiDB-lite"/>
    </source>
</evidence>
<feature type="transmembrane region" description="Helical" evidence="2">
    <location>
        <begin position="58"/>
        <end position="80"/>
    </location>
</feature>
<dbReference type="InterPro" id="IPR008480">
    <property type="entry name" value="DUF761_pln"/>
</dbReference>
<dbReference type="PANTHER" id="PTHR33098:SF75">
    <property type="entry name" value="DUF4408 DOMAIN PROTEIN"/>
    <property type="match status" value="1"/>
</dbReference>
<name>A0AAP0E1Y1_9MAGN</name>
<dbReference type="InterPro" id="IPR025520">
    <property type="entry name" value="DUF4408"/>
</dbReference>
<proteinExistence type="predicted"/>
<dbReference type="Pfam" id="PF14364">
    <property type="entry name" value="DUF4408"/>
    <property type="match status" value="1"/>
</dbReference>